<feature type="transmembrane region" description="Helical" evidence="1">
    <location>
        <begin position="26"/>
        <end position="48"/>
    </location>
</feature>
<proteinExistence type="predicted"/>
<dbReference type="RefSeq" id="WP_188433265.1">
    <property type="nucleotide sequence ID" value="NZ_BMEX01000015.1"/>
</dbReference>
<keyword evidence="1" id="KW-1133">Transmembrane helix</keyword>
<dbReference type="Proteomes" id="UP000617979">
    <property type="component" value="Unassembled WGS sequence"/>
</dbReference>
<protein>
    <recommendedName>
        <fullName evidence="4">PH domain-containing protein</fullName>
    </recommendedName>
</protein>
<organism evidence="2 3">
    <name type="scientific">Kroppenstedtia guangzhouensis</name>
    <dbReference type="NCBI Taxonomy" id="1274356"/>
    <lineage>
        <taxon>Bacteria</taxon>
        <taxon>Bacillati</taxon>
        <taxon>Bacillota</taxon>
        <taxon>Bacilli</taxon>
        <taxon>Bacillales</taxon>
        <taxon>Thermoactinomycetaceae</taxon>
        <taxon>Kroppenstedtia</taxon>
    </lineage>
</organism>
<evidence type="ECO:0000313" key="2">
    <source>
        <dbReference type="EMBL" id="GGA54265.1"/>
    </source>
</evidence>
<name>A0ABQ1H156_9BACL</name>
<dbReference type="EMBL" id="BMEX01000015">
    <property type="protein sequence ID" value="GGA54265.1"/>
    <property type="molecule type" value="Genomic_DNA"/>
</dbReference>
<feature type="transmembrane region" description="Helical" evidence="1">
    <location>
        <begin position="105"/>
        <end position="122"/>
    </location>
</feature>
<keyword evidence="1" id="KW-0472">Membrane</keyword>
<keyword evidence="3" id="KW-1185">Reference proteome</keyword>
<accession>A0ABQ1H156</accession>
<evidence type="ECO:0008006" key="4">
    <source>
        <dbReference type="Google" id="ProtNLM"/>
    </source>
</evidence>
<feature type="transmembrane region" description="Helical" evidence="1">
    <location>
        <begin position="68"/>
        <end position="84"/>
    </location>
</feature>
<reference evidence="3" key="1">
    <citation type="journal article" date="2019" name="Int. J. Syst. Evol. Microbiol.">
        <title>The Global Catalogue of Microorganisms (GCM) 10K type strain sequencing project: providing services to taxonomists for standard genome sequencing and annotation.</title>
        <authorList>
            <consortium name="The Broad Institute Genomics Platform"/>
            <consortium name="The Broad Institute Genome Sequencing Center for Infectious Disease"/>
            <person name="Wu L."/>
            <person name="Ma J."/>
        </authorList>
    </citation>
    <scope>NUCLEOTIDE SEQUENCE [LARGE SCALE GENOMIC DNA]</scope>
    <source>
        <strain evidence="3">CGMCC 1.12404</strain>
    </source>
</reference>
<keyword evidence="1" id="KW-0812">Transmembrane</keyword>
<gene>
    <name evidence="2" type="ORF">GCM10007416_29340</name>
</gene>
<sequence length="238" mass="27392">METRQKVLQPVSPNHIRRWIRGAGSALWNLIVLFLPAALLIQSVHFLQEVFFHRQGALYFHAYRDGDTRTACVLLILLIVFFQYQLLKNGFRQWCRTLSRNWPSLVAVVLLFALILDSYIMVNDRVIVHSDFLSLGRETTHSWNDVEKITVGYTLDDEYSDLFAGSYILQFSDGSHLEIWSGGGMGVSDLKVIDTLALKRKIPFTIQSPLSPDALDTLKTENRSPEDQQFLTNLYQRR</sequence>
<comment type="caution">
    <text evidence="2">The sequence shown here is derived from an EMBL/GenBank/DDBJ whole genome shotgun (WGS) entry which is preliminary data.</text>
</comment>
<evidence type="ECO:0000256" key="1">
    <source>
        <dbReference type="SAM" id="Phobius"/>
    </source>
</evidence>
<evidence type="ECO:0000313" key="3">
    <source>
        <dbReference type="Proteomes" id="UP000617979"/>
    </source>
</evidence>